<evidence type="ECO:0000313" key="2">
    <source>
        <dbReference type="EMBL" id="EGT59701.1"/>
    </source>
</evidence>
<gene>
    <name evidence="2" type="ORF">CAEBREN_14601</name>
</gene>
<dbReference type="InParanoid" id="G0NFN2"/>
<keyword evidence="3" id="KW-1185">Reference proteome</keyword>
<dbReference type="HOGENOM" id="CLU_781263_0_0_1"/>
<sequence>MGNKKFPPAKKKGSKGPNNQDNNNKKKDNKKKDDDWDDIPDPTPPQLTKDEKYLQETSAENRRLWELLNMIDGYPITLEPFIPPILKHADSYKVMKTTDNKRVLGFHTARKGCPVQATPECIKVLQGVLWDWFQSAPEIQKIVLNLPNRNILSLTYVADTFQLGNKPHTFYQEKTTEASFLSYQKLSERVEVCYYNNKTGTPFLAGITYYFETTPQPIFICNDNALMYHATVSSIAYNQKRDKDKFTVATLGKYGRYCERVKKRVVVQCGGLHFQYNHLSNEYEKIKCGMCFKDWLVRFAKFQDAPPVTRTFSELKLTRMVDGDPRNVRRRSMSAPPMDPGTESKASGLQQYKVS</sequence>
<organism evidence="3">
    <name type="scientific">Caenorhabditis brenneri</name>
    <name type="common">Nematode worm</name>
    <dbReference type="NCBI Taxonomy" id="135651"/>
    <lineage>
        <taxon>Eukaryota</taxon>
        <taxon>Metazoa</taxon>
        <taxon>Ecdysozoa</taxon>
        <taxon>Nematoda</taxon>
        <taxon>Chromadorea</taxon>
        <taxon>Rhabditida</taxon>
        <taxon>Rhabditina</taxon>
        <taxon>Rhabditomorpha</taxon>
        <taxon>Rhabditoidea</taxon>
        <taxon>Rhabditidae</taxon>
        <taxon>Peloderinae</taxon>
        <taxon>Caenorhabditis</taxon>
    </lineage>
</organism>
<feature type="region of interest" description="Disordered" evidence="1">
    <location>
        <begin position="323"/>
        <end position="355"/>
    </location>
</feature>
<dbReference type="STRING" id="135651.G0NFN2"/>
<feature type="compositionally biased region" description="Basic and acidic residues" evidence="1">
    <location>
        <begin position="23"/>
        <end position="34"/>
    </location>
</feature>
<proteinExistence type="predicted"/>
<accession>G0NFN2</accession>
<dbReference type="EMBL" id="GL379877">
    <property type="protein sequence ID" value="EGT59701.1"/>
    <property type="molecule type" value="Genomic_DNA"/>
</dbReference>
<dbReference type="AlphaFoldDB" id="G0NFN2"/>
<reference evidence="3" key="1">
    <citation type="submission" date="2011-07" db="EMBL/GenBank/DDBJ databases">
        <authorList>
            <consortium name="Caenorhabditis brenneri Sequencing and Analysis Consortium"/>
            <person name="Wilson R.K."/>
        </authorList>
    </citation>
    <scope>NUCLEOTIDE SEQUENCE [LARGE SCALE GENOMIC DNA]</scope>
    <source>
        <strain evidence="3">PB2801</strain>
    </source>
</reference>
<evidence type="ECO:0000256" key="1">
    <source>
        <dbReference type="SAM" id="MobiDB-lite"/>
    </source>
</evidence>
<feature type="region of interest" description="Disordered" evidence="1">
    <location>
        <begin position="1"/>
        <end position="53"/>
    </location>
</feature>
<evidence type="ECO:0000313" key="3">
    <source>
        <dbReference type="Proteomes" id="UP000008068"/>
    </source>
</evidence>
<feature type="compositionally biased region" description="Polar residues" evidence="1">
    <location>
        <begin position="344"/>
        <end position="355"/>
    </location>
</feature>
<protein>
    <submittedName>
        <fullName evidence="2">Uncharacterized protein</fullName>
    </submittedName>
</protein>
<dbReference type="Proteomes" id="UP000008068">
    <property type="component" value="Unassembled WGS sequence"/>
</dbReference>
<dbReference type="eggNOG" id="KOG4297">
    <property type="taxonomic scope" value="Eukaryota"/>
</dbReference>
<name>G0NFN2_CAEBE</name>